<evidence type="ECO:0000313" key="2">
    <source>
        <dbReference type="Proteomes" id="UP000605805"/>
    </source>
</evidence>
<organism evidence="1 2">
    <name type="scientific">Ignisphaera aggregans</name>
    <dbReference type="NCBI Taxonomy" id="334771"/>
    <lineage>
        <taxon>Archaea</taxon>
        <taxon>Thermoproteota</taxon>
        <taxon>Thermoprotei</taxon>
        <taxon>Desulfurococcales</taxon>
        <taxon>Desulfurococcaceae</taxon>
        <taxon>Ignisphaera</taxon>
    </lineage>
</organism>
<name>A0A833DTQ6_9CREN</name>
<dbReference type="EMBL" id="DQTV01000068">
    <property type="protein sequence ID" value="HIP57155.1"/>
    <property type="molecule type" value="Genomic_DNA"/>
</dbReference>
<evidence type="ECO:0000313" key="1">
    <source>
        <dbReference type="EMBL" id="HIP57155.1"/>
    </source>
</evidence>
<accession>A0A833DTQ6</accession>
<dbReference type="Gene3D" id="3.40.50.450">
    <property type="match status" value="1"/>
</dbReference>
<sequence length="173" mass="18988">MKLIAIACQSSEPDPSMVVKILEFVNALASKCREKPVILLGGYWGCMRYVADQALKLGFTVVIMPPIEAEDREFPDRAIVLRTGLSYRLRSVAMVRSSDAVVVLGGASGTLQEAMTAYCEAKPLYVLRGTGQASDKLEVFSPFVDERRIVEVKLFDEPRALAEALCRDMGLGI</sequence>
<dbReference type="Proteomes" id="UP000605805">
    <property type="component" value="Unassembled WGS sequence"/>
</dbReference>
<dbReference type="AlphaFoldDB" id="A0A833DTQ6"/>
<proteinExistence type="predicted"/>
<dbReference type="Pfam" id="PF18306">
    <property type="entry name" value="LDcluster4"/>
    <property type="match status" value="1"/>
</dbReference>
<dbReference type="SUPFAM" id="SSF102405">
    <property type="entry name" value="MCP/YpsA-like"/>
    <property type="match status" value="1"/>
</dbReference>
<dbReference type="InterPro" id="IPR041164">
    <property type="entry name" value="LDcluster4"/>
</dbReference>
<reference evidence="1" key="1">
    <citation type="journal article" date="2020" name="ISME J.">
        <title>Gammaproteobacteria mediating utilization of methyl-, sulfur- and petroleum organic compounds in deep ocean hydrothermal plumes.</title>
        <authorList>
            <person name="Zhou Z."/>
            <person name="Liu Y."/>
            <person name="Pan J."/>
            <person name="Cron B.R."/>
            <person name="Toner B.M."/>
            <person name="Anantharaman K."/>
            <person name="Breier J.A."/>
            <person name="Dick G.J."/>
            <person name="Li M."/>
        </authorList>
    </citation>
    <scope>NUCLEOTIDE SEQUENCE</scope>
    <source>
        <strain evidence="1">SZUA-1435</strain>
    </source>
</reference>
<comment type="caution">
    <text evidence="1">The sequence shown here is derived from an EMBL/GenBank/DDBJ whole genome shotgun (WGS) entry which is preliminary data.</text>
</comment>
<gene>
    <name evidence="1" type="ORF">EYH02_03685</name>
</gene>
<protein>
    <submittedName>
        <fullName evidence="1">LOG family protein</fullName>
    </submittedName>
</protein>